<keyword evidence="3" id="KW-1185">Reference proteome</keyword>
<dbReference type="Proteomes" id="UP000038010">
    <property type="component" value="Unassembled WGS sequence"/>
</dbReference>
<reference evidence="2 3" key="1">
    <citation type="submission" date="2015-06" db="EMBL/GenBank/DDBJ databases">
        <title>Draft genome of the ant-associated black yeast Phialophora attae CBS 131958.</title>
        <authorList>
            <person name="Moreno L.F."/>
            <person name="Stielow B.J."/>
            <person name="de Hoog S."/>
            <person name="Vicente V.A."/>
            <person name="Weiss V.A."/>
            <person name="de Vries M."/>
            <person name="Cruz L.M."/>
            <person name="Souza E.M."/>
        </authorList>
    </citation>
    <scope>NUCLEOTIDE SEQUENCE [LARGE SCALE GENOMIC DNA]</scope>
    <source>
        <strain evidence="2 3">CBS 131958</strain>
    </source>
</reference>
<protein>
    <submittedName>
        <fullName evidence="2">Uncharacterized protein</fullName>
    </submittedName>
</protein>
<organism evidence="2 3">
    <name type="scientific">Cyphellophora attinorum</name>
    <dbReference type="NCBI Taxonomy" id="1664694"/>
    <lineage>
        <taxon>Eukaryota</taxon>
        <taxon>Fungi</taxon>
        <taxon>Dikarya</taxon>
        <taxon>Ascomycota</taxon>
        <taxon>Pezizomycotina</taxon>
        <taxon>Eurotiomycetes</taxon>
        <taxon>Chaetothyriomycetidae</taxon>
        <taxon>Chaetothyriales</taxon>
        <taxon>Cyphellophoraceae</taxon>
        <taxon>Cyphellophora</taxon>
    </lineage>
</organism>
<feature type="region of interest" description="Disordered" evidence="1">
    <location>
        <begin position="29"/>
        <end position="117"/>
    </location>
</feature>
<evidence type="ECO:0000313" key="3">
    <source>
        <dbReference type="Proteomes" id="UP000038010"/>
    </source>
</evidence>
<name>A0A0N1HSS1_9EURO</name>
<feature type="region of interest" description="Disordered" evidence="1">
    <location>
        <begin position="1"/>
        <end position="20"/>
    </location>
</feature>
<dbReference type="AlphaFoldDB" id="A0A0N1HSS1"/>
<gene>
    <name evidence="2" type="ORF">AB675_5154</name>
</gene>
<feature type="compositionally biased region" description="Basic and acidic residues" evidence="1">
    <location>
        <begin position="99"/>
        <end position="117"/>
    </location>
</feature>
<dbReference type="VEuPathDB" id="FungiDB:AB675_5154"/>
<comment type="caution">
    <text evidence="2">The sequence shown here is derived from an EMBL/GenBank/DDBJ whole genome shotgun (WGS) entry which is preliminary data.</text>
</comment>
<dbReference type="OrthoDB" id="2559882at2759"/>
<dbReference type="EMBL" id="LFJN01000015">
    <property type="protein sequence ID" value="KPI39345.1"/>
    <property type="molecule type" value="Genomic_DNA"/>
</dbReference>
<dbReference type="GeneID" id="28737222"/>
<evidence type="ECO:0000256" key="1">
    <source>
        <dbReference type="SAM" id="MobiDB-lite"/>
    </source>
</evidence>
<accession>A0A0N1HSS1</accession>
<sequence>MNSLRTTAARTVRIPRAPFAPATRCLHITSPLRSGTDKTHANADPNSSFVPKKVQEKLPEEVENAVPNTVHDTSDNKSKSHATGPSVVPESIQEAAPESVERALPESIHPTEGKQGR</sequence>
<proteinExistence type="predicted"/>
<evidence type="ECO:0000313" key="2">
    <source>
        <dbReference type="EMBL" id="KPI39345.1"/>
    </source>
</evidence>
<dbReference type="RefSeq" id="XP_017999308.1">
    <property type="nucleotide sequence ID" value="XM_018145342.1"/>
</dbReference>